<evidence type="ECO:0000259" key="4">
    <source>
        <dbReference type="Pfam" id="PF06722"/>
    </source>
</evidence>
<dbReference type="SMART" id="SM00726">
    <property type="entry name" value="UIM"/>
    <property type="match status" value="6"/>
</dbReference>
<feature type="compositionally biased region" description="Basic and acidic residues" evidence="2">
    <location>
        <begin position="1246"/>
        <end position="1260"/>
    </location>
</feature>
<feature type="compositionally biased region" description="Low complexity" evidence="2">
    <location>
        <begin position="746"/>
        <end position="760"/>
    </location>
</feature>
<proteinExistence type="predicted"/>
<evidence type="ECO:0000313" key="6">
    <source>
        <dbReference type="Proteomes" id="UP001321760"/>
    </source>
</evidence>
<feature type="compositionally biased region" description="Low complexity" evidence="2">
    <location>
        <begin position="1102"/>
        <end position="1112"/>
    </location>
</feature>
<evidence type="ECO:0000256" key="2">
    <source>
        <dbReference type="SAM" id="MobiDB-lite"/>
    </source>
</evidence>
<dbReference type="EMBL" id="MU865938">
    <property type="protein sequence ID" value="KAK4449360.1"/>
    <property type="molecule type" value="Genomic_DNA"/>
</dbReference>
<dbReference type="Gene3D" id="6.10.140.100">
    <property type="match status" value="1"/>
</dbReference>
<feature type="domain" description="Erythromycin biosynthesis protein CIII-like C-terminal" evidence="4">
    <location>
        <begin position="461"/>
        <end position="558"/>
    </location>
</feature>
<evidence type="ECO:0000259" key="3">
    <source>
        <dbReference type="Pfam" id="PF03033"/>
    </source>
</evidence>
<protein>
    <submittedName>
        <fullName evidence="5">Glycosyltransferase family 28 domain-containing protein</fullName>
    </submittedName>
</protein>
<dbReference type="SUPFAM" id="SSF53756">
    <property type="entry name" value="UDP-Glycosyltransferase/glycogen phosphorylase"/>
    <property type="match status" value="1"/>
</dbReference>
<gene>
    <name evidence="5" type="ORF">QBC34DRAFT_463580</name>
</gene>
<feature type="region of interest" description="Disordered" evidence="2">
    <location>
        <begin position="950"/>
        <end position="1210"/>
    </location>
</feature>
<keyword evidence="6" id="KW-1185">Reference proteome</keyword>
<feature type="region of interest" description="Disordered" evidence="2">
    <location>
        <begin position="1227"/>
        <end position="1273"/>
    </location>
</feature>
<name>A0AAV9GPC3_9PEZI</name>
<dbReference type="CDD" id="cd03784">
    <property type="entry name" value="GT1_Gtf-like"/>
    <property type="match status" value="1"/>
</dbReference>
<dbReference type="GO" id="GO:0005975">
    <property type="term" value="P:carbohydrate metabolic process"/>
    <property type="evidence" value="ECO:0007669"/>
    <property type="project" value="InterPro"/>
</dbReference>
<dbReference type="Proteomes" id="UP001321760">
    <property type="component" value="Unassembled WGS sequence"/>
</dbReference>
<feature type="region of interest" description="Disordered" evidence="2">
    <location>
        <begin position="86"/>
        <end position="119"/>
    </location>
</feature>
<sequence>MTRITEADAYGRTNTVPILEELNDPDLTGGDDVPPPAYGDFHDQLQLSQAGFSTNAAITDDGRITININQKDSRLAELLGPTLRRQLVPDASSQPRTNISGPLPPPYIPPSLGGQPGQTPPPRLNVVIQIVGSRGDVQPFIALGQVLRDTYGHRVRIATHPTFQSFVEENGLEFFSIGGDPAELMAFMVKNPGLMPGIDALKSGEIKKRRRGIEMILMGTWRSCIEAGRGLGEGVRGERVAGTEGMGEVDERGGVLGGERPFVADAIIANPPSFGHIHIAEKLGIPLHMMFTMPWSPTRAFPHPLANIESSNTDVVMTNYVSYALVEMMTWQGLGDVINRFRTKVLDLEPLSLIWAPGLLSRLRIPTTYCWSPALIPKPNDWGSEVTIAGFYFLNLASSYTPDPELAAFLAAGPPPVYIGFGSIVVDNPNFLTRTVFDAIAMSGVRALVSKGWGGLGADSVGIPENVFMLGNCPHDWLFKRVSAVVHHGGAGTSAAGINNGKPTVVVPFFGDQPFWGAMIAKAGAGPAPIPFKNLTAENLATAIGEALKPETRARAEELGARIREEKGTDVGGKSFHEFLNTDDMRCSLAPSRVAVWRVRRTKLRLSALAAAVLVKEGVLRYSDVKLYRAMEYNTEDQPWDPMSAVTSSLVGDLGTMAMAAADFPREIFEKRKTKASTPTGEGSTGEAPAQGENASLATSSGSASVPSLLLPQGQKPASPLHTPTGEPSQQPPSLADTSNSGRNLSPGRLPGSPSGRPRTPSSPGPNPFNLETALDASENVSRIVGTGMKMPMNVCMGLARGFRNAPKLYNDDTVRPTEKVTGFGSGLKIAGKEFGMGFYDGISGLVTQPLKGAEKEGGRGLIKGLGKGIGGLILKPAAAIWSIPAYTMQGVHAEVRNLFARSSINYIVTSRVVQGREDLASATEEEQRDILARWVRRGDDLKGFYSLKQKEKSGSGSNLHLDEEGEGTSSSTTLAGEPPKTGWLHTRNLSFDERRKLHKERDAWKKQQQQQQQQKVDASPASPGGSGSFPSVEDEEFEQAIQASVRQTSRGNKDEDAQVEAAIRASLKEMRRIAEEQSREAKPDAPLPATVPVPVQGSWDAPPRATGPATGPDDDLTNITDEEYQALVEEAVRRSLAEQQEQGQPGQHHDPGQRDENPDKELEAAMEMSRSPRNNNDNDDDDDEQLRRALEESQREYQEELQKHKTEEDMMLEYFKKQSLAEKEYGRAKWKGKAPAGADDEMDEDLRRAMEESLRDSGRGRGAMGESSGPSN</sequence>
<feature type="region of interest" description="Disordered" evidence="2">
    <location>
        <begin position="673"/>
        <end position="775"/>
    </location>
</feature>
<dbReference type="AlphaFoldDB" id="A0AAV9GPC3"/>
<accession>A0AAV9GPC3</accession>
<dbReference type="Pfam" id="PF23625">
    <property type="entry name" value="UIM_2"/>
    <property type="match status" value="5"/>
</dbReference>
<feature type="compositionally biased region" description="Basic and acidic residues" evidence="2">
    <location>
        <begin position="1186"/>
        <end position="1210"/>
    </location>
</feature>
<dbReference type="PROSITE" id="PS50330">
    <property type="entry name" value="UIM"/>
    <property type="match status" value="2"/>
</dbReference>
<feature type="compositionally biased region" description="Polar residues" evidence="2">
    <location>
        <begin position="1042"/>
        <end position="1051"/>
    </location>
</feature>
<dbReference type="PANTHER" id="PTHR48050:SF13">
    <property type="entry name" value="STEROL 3-BETA-GLUCOSYLTRANSFERASE UGT80A2"/>
    <property type="match status" value="1"/>
</dbReference>
<evidence type="ECO:0000313" key="5">
    <source>
        <dbReference type="EMBL" id="KAK4449360.1"/>
    </source>
</evidence>
<feature type="compositionally biased region" description="Basic and acidic residues" evidence="2">
    <location>
        <begin position="991"/>
        <end position="1006"/>
    </location>
</feature>
<organism evidence="5 6">
    <name type="scientific">Podospora aff. communis PSN243</name>
    <dbReference type="NCBI Taxonomy" id="3040156"/>
    <lineage>
        <taxon>Eukaryota</taxon>
        <taxon>Fungi</taxon>
        <taxon>Dikarya</taxon>
        <taxon>Ascomycota</taxon>
        <taxon>Pezizomycotina</taxon>
        <taxon>Sordariomycetes</taxon>
        <taxon>Sordariomycetidae</taxon>
        <taxon>Sordariales</taxon>
        <taxon>Podosporaceae</taxon>
        <taxon>Podospora</taxon>
    </lineage>
</organism>
<reference evidence="5" key="2">
    <citation type="submission" date="2023-05" db="EMBL/GenBank/DDBJ databases">
        <authorList>
            <consortium name="Lawrence Berkeley National Laboratory"/>
            <person name="Steindorff A."/>
            <person name="Hensen N."/>
            <person name="Bonometti L."/>
            <person name="Westerberg I."/>
            <person name="Brannstrom I.O."/>
            <person name="Guillou S."/>
            <person name="Cros-Aarteil S."/>
            <person name="Calhoun S."/>
            <person name="Haridas S."/>
            <person name="Kuo A."/>
            <person name="Mondo S."/>
            <person name="Pangilinan J."/>
            <person name="Riley R."/>
            <person name="Labutti K."/>
            <person name="Andreopoulos B."/>
            <person name="Lipzen A."/>
            <person name="Chen C."/>
            <person name="Yanf M."/>
            <person name="Daum C."/>
            <person name="Ng V."/>
            <person name="Clum A."/>
            <person name="Ohm R."/>
            <person name="Martin F."/>
            <person name="Silar P."/>
            <person name="Natvig D."/>
            <person name="Lalanne C."/>
            <person name="Gautier V."/>
            <person name="Ament-Velasquez S.L."/>
            <person name="Kruys A."/>
            <person name="Hutchinson M.I."/>
            <person name="Powell A.J."/>
            <person name="Barry K."/>
            <person name="Miller A.N."/>
            <person name="Grigoriev I.V."/>
            <person name="Debuchy R."/>
            <person name="Gladieux P."/>
            <person name="Thoren M.H."/>
            <person name="Johannesson H."/>
        </authorList>
    </citation>
    <scope>NUCLEOTIDE SEQUENCE</scope>
    <source>
        <strain evidence="5">PSN243</strain>
    </source>
</reference>
<evidence type="ECO:0000256" key="1">
    <source>
        <dbReference type="ARBA" id="ARBA00022679"/>
    </source>
</evidence>
<dbReference type="GO" id="GO:0016906">
    <property type="term" value="F:sterol 3-beta-glucosyltransferase activity"/>
    <property type="evidence" value="ECO:0007669"/>
    <property type="project" value="UniProtKB-ARBA"/>
</dbReference>
<dbReference type="Pfam" id="PF03033">
    <property type="entry name" value="Glyco_transf_28"/>
    <property type="match status" value="1"/>
</dbReference>
<dbReference type="FunFam" id="3.40.50.2000:FF:000009">
    <property type="entry name" value="Sterol 3-beta-glucosyltransferase UGT80A2"/>
    <property type="match status" value="1"/>
</dbReference>
<dbReference type="Pfam" id="PF06722">
    <property type="entry name" value="EryCIII-like_C"/>
    <property type="match status" value="1"/>
</dbReference>
<feature type="domain" description="Glycosyltransferase family 28 N-terminal" evidence="3">
    <location>
        <begin position="126"/>
        <end position="189"/>
    </location>
</feature>
<dbReference type="InterPro" id="IPR010610">
    <property type="entry name" value="EryCIII-like_C"/>
</dbReference>
<dbReference type="Gene3D" id="3.40.50.2000">
    <property type="entry name" value="Glycogen Phosphorylase B"/>
    <property type="match status" value="2"/>
</dbReference>
<feature type="compositionally biased region" description="Low complexity" evidence="2">
    <location>
        <begin position="1007"/>
        <end position="1032"/>
    </location>
</feature>
<dbReference type="FunFam" id="3.40.50.2000:FF:000100">
    <property type="entry name" value="Glycosyltransferase family 1 protein"/>
    <property type="match status" value="1"/>
</dbReference>
<feature type="compositionally biased region" description="Acidic residues" evidence="2">
    <location>
        <begin position="1113"/>
        <end position="1125"/>
    </location>
</feature>
<dbReference type="PANTHER" id="PTHR48050">
    <property type="entry name" value="STEROL 3-BETA-GLUCOSYLTRANSFERASE"/>
    <property type="match status" value="1"/>
</dbReference>
<dbReference type="InterPro" id="IPR004276">
    <property type="entry name" value="GlycoTrans_28_N"/>
</dbReference>
<feature type="compositionally biased region" description="Basic and acidic residues" evidence="2">
    <location>
        <begin position="1067"/>
        <end position="1084"/>
    </location>
</feature>
<feature type="compositionally biased region" description="Polar residues" evidence="2">
    <location>
        <begin position="693"/>
        <end position="706"/>
    </location>
</feature>
<dbReference type="InterPro" id="IPR050426">
    <property type="entry name" value="Glycosyltransferase_28"/>
</dbReference>
<reference evidence="5" key="1">
    <citation type="journal article" date="2023" name="Mol. Phylogenet. Evol.">
        <title>Genome-scale phylogeny and comparative genomics of the fungal order Sordariales.</title>
        <authorList>
            <person name="Hensen N."/>
            <person name="Bonometti L."/>
            <person name="Westerberg I."/>
            <person name="Brannstrom I.O."/>
            <person name="Guillou S."/>
            <person name="Cros-Aarteil S."/>
            <person name="Calhoun S."/>
            <person name="Haridas S."/>
            <person name="Kuo A."/>
            <person name="Mondo S."/>
            <person name="Pangilinan J."/>
            <person name="Riley R."/>
            <person name="LaButti K."/>
            <person name="Andreopoulos B."/>
            <person name="Lipzen A."/>
            <person name="Chen C."/>
            <person name="Yan M."/>
            <person name="Daum C."/>
            <person name="Ng V."/>
            <person name="Clum A."/>
            <person name="Steindorff A."/>
            <person name="Ohm R.A."/>
            <person name="Martin F."/>
            <person name="Silar P."/>
            <person name="Natvig D.O."/>
            <person name="Lalanne C."/>
            <person name="Gautier V."/>
            <person name="Ament-Velasquez S.L."/>
            <person name="Kruys A."/>
            <person name="Hutchinson M.I."/>
            <person name="Powell A.J."/>
            <person name="Barry K."/>
            <person name="Miller A.N."/>
            <person name="Grigoriev I.V."/>
            <person name="Debuchy R."/>
            <person name="Gladieux P."/>
            <person name="Hiltunen Thoren M."/>
            <person name="Johannesson H."/>
        </authorList>
    </citation>
    <scope>NUCLEOTIDE SEQUENCE</scope>
    <source>
        <strain evidence="5">PSN243</strain>
    </source>
</reference>
<feature type="compositionally biased region" description="Basic and acidic residues" evidence="2">
    <location>
        <begin position="1148"/>
        <end position="1164"/>
    </location>
</feature>
<comment type="caution">
    <text evidence="5">The sequence shown here is derived from an EMBL/GenBank/DDBJ whole genome shotgun (WGS) entry which is preliminary data.</text>
</comment>
<feature type="compositionally biased region" description="Polar residues" evidence="2">
    <location>
        <begin position="726"/>
        <end position="744"/>
    </location>
</feature>
<dbReference type="InterPro" id="IPR002213">
    <property type="entry name" value="UDP_glucos_trans"/>
</dbReference>
<keyword evidence="1" id="KW-0808">Transferase</keyword>
<dbReference type="InterPro" id="IPR003903">
    <property type="entry name" value="UIM_dom"/>
</dbReference>